<sequence>MAVRPLPSIPGLTYPNVIAINPQITRLSSLPLLTARDSRRWKTFSGSYLFSLLAWVSAAFWPFLTQLQLALLHPPSPPRKFSV</sequence>
<reference evidence="2 3" key="1">
    <citation type="submission" date="2024-06" db="EMBL/GenBank/DDBJ databases">
        <title>A chromosome level genome sequence of Diviner's sage (Salvia divinorum).</title>
        <authorList>
            <person name="Ford S.A."/>
            <person name="Ro D.-K."/>
            <person name="Ness R.W."/>
            <person name="Phillips M.A."/>
        </authorList>
    </citation>
    <scope>NUCLEOTIDE SEQUENCE [LARGE SCALE GENOMIC DNA]</scope>
    <source>
        <strain evidence="2">SAF-2024a</strain>
        <tissue evidence="2">Leaf</tissue>
    </source>
</reference>
<dbReference type="EMBL" id="JBEAFC010000009">
    <property type="protein sequence ID" value="KAL1540430.1"/>
    <property type="molecule type" value="Genomic_DNA"/>
</dbReference>
<dbReference type="Proteomes" id="UP001567538">
    <property type="component" value="Unassembled WGS sequence"/>
</dbReference>
<feature type="transmembrane region" description="Helical" evidence="1">
    <location>
        <begin position="46"/>
        <end position="64"/>
    </location>
</feature>
<protein>
    <submittedName>
        <fullName evidence="2">Uncharacterized protein</fullName>
    </submittedName>
</protein>
<evidence type="ECO:0000313" key="3">
    <source>
        <dbReference type="Proteomes" id="UP001567538"/>
    </source>
</evidence>
<proteinExistence type="predicted"/>
<organism evidence="2 3">
    <name type="scientific">Salvia divinorum</name>
    <name type="common">Maria pastora</name>
    <name type="synonym">Diviner's sage</name>
    <dbReference type="NCBI Taxonomy" id="28513"/>
    <lineage>
        <taxon>Eukaryota</taxon>
        <taxon>Viridiplantae</taxon>
        <taxon>Streptophyta</taxon>
        <taxon>Embryophyta</taxon>
        <taxon>Tracheophyta</taxon>
        <taxon>Spermatophyta</taxon>
        <taxon>Magnoliopsida</taxon>
        <taxon>eudicotyledons</taxon>
        <taxon>Gunneridae</taxon>
        <taxon>Pentapetalae</taxon>
        <taxon>asterids</taxon>
        <taxon>lamiids</taxon>
        <taxon>Lamiales</taxon>
        <taxon>Lamiaceae</taxon>
        <taxon>Nepetoideae</taxon>
        <taxon>Mentheae</taxon>
        <taxon>Salviinae</taxon>
        <taxon>Salvia</taxon>
        <taxon>Salvia subgen. Calosphace</taxon>
    </lineage>
</organism>
<accession>A0ABD1G8I9</accession>
<keyword evidence="1" id="KW-0812">Transmembrane</keyword>
<evidence type="ECO:0000256" key="1">
    <source>
        <dbReference type="SAM" id="Phobius"/>
    </source>
</evidence>
<name>A0ABD1G8I9_SALDI</name>
<keyword evidence="1" id="KW-1133">Transmembrane helix</keyword>
<comment type="caution">
    <text evidence="2">The sequence shown here is derived from an EMBL/GenBank/DDBJ whole genome shotgun (WGS) entry which is preliminary data.</text>
</comment>
<keyword evidence="3" id="KW-1185">Reference proteome</keyword>
<keyword evidence="1" id="KW-0472">Membrane</keyword>
<dbReference type="AlphaFoldDB" id="A0ABD1G8I9"/>
<gene>
    <name evidence="2" type="ORF">AAHA92_24785</name>
</gene>
<evidence type="ECO:0000313" key="2">
    <source>
        <dbReference type="EMBL" id="KAL1540430.1"/>
    </source>
</evidence>